<dbReference type="PANTHER" id="PTHR22916">
    <property type="entry name" value="GLYCOSYLTRANSFERASE"/>
    <property type="match status" value="1"/>
</dbReference>
<dbReference type="SUPFAM" id="SSF53448">
    <property type="entry name" value="Nucleotide-diphospho-sugar transferases"/>
    <property type="match status" value="1"/>
</dbReference>
<gene>
    <name evidence="2" type="ORF">DC20_13240</name>
</gene>
<dbReference type="GO" id="GO:0016758">
    <property type="term" value="F:hexosyltransferase activity"/>
    <property type="evidence" value="ECO:0007669"/>
    <property type="project" value="UniProtKB-ARBA"/>
</dbReference>
<dbReference type="InterPro" id="IPR001173">
    <property type="entry name" value="Glyco_trans_2-like"/>
</dbReference>
<dbReference type="Gene3D" id="3.90.550.10">
    <property type="entry name" value="Spore Coat Polysaccharide Biosynthesis Protein SpsA, Chain A"/>
    <property type="match status" value="1"/>
</dbReference>
<protein>
    <recommendedName>
        <fullName evidence="1">Glycosyltransferase 2-like domain-containing protein</fullName>
    </recommendedName>
</protein>
<evidence type="ECO:0000313" key="3">
    <source>
        <dbReference type="Proteomes" id="UP000061382"/>
    </source>
</evidence>
<accession>A0A0P0CJW1</accession>
<dbReference type="InterPro" id="IPR029044">
    <property type="entry name" value="Nucleotide-diphossugar_trans"/>
</dbReference>
<keyword evidence="3" id="KW-1185">Reference proteome</keyword>
<reference evidence="2 3" key="1">
    <citation type="submission" date="2015-08" db="EMBL/GenBank/DDBJ databases">
        <title>Complete genome sequence of Rufibacter tibetensis strain 1351t, a radiation-resistant bacterium from tibet plateau.</title>
        <authorList>
            <person name="Dai J."/>
        </authorList>
    </citation>
    <scope>NUCLEOTIDE SEQUENCE [LARGE SCALE GENOMIC DNA]</scope>
    <source>
        <strain evidence="2 3">1351</strain>
    </source>
</reference>
<evidence type="ECO:0000313" key="2">
    <source>
        <dbReference type="EMBL" id="ALI99762.1"/>
    </source>
</evidence>
<feature type="domain" description="Glycosyltransferase 2-like" evidence="1">
    <location>
        <begin position="7"/>
        <end position="98"/>
    </location>
</feature>
<dbReference type="KEGG" id="rti:DC20_13240"/>
<dbReference type="PANTHER" id="PTHR22916:SF3">
    <property type="entry name" value="UDP-GLCNAC:BETAGAL BETA-1,3-N-ACETYLGLUCOSAMINYLTRANSFERASE-LIKE PROTEIN 1"/>
    <property type="match status" value="1"/>
</dbReference>
<proteinExistence type="predicted"/>
<dbReference type="STRING" id="512763.DC20_13240"/>
<dbReference type="EMBL" id="CP012643">
    <property type="protein sequence ID" value="ALI99762.1"/>
    <property type="molecule type" value="Genomic_DNA"/>
</dbReference>
<name>A0A0P0CJW1_9BACT</name>
<dbReference type="Pfam" id="PF00535">
    <property type="entry name" value="Glycos_transf_2"/>
    <property type="match status" value="1"/>
</dbReference>
<dbReference type="PATRIC" id="fig|512763.3.peg.2905"/>
<dbReference type="AlphaFoldDB" id="A0A0P0CJW1"/>
<organism evidence="2 3">
    <name type="scientific">Rufibacter tibetensis</name>
    <dbReference type="NCBI Taxonomy" id="512763"/>
    <lineage>
        <taxon>Bacteria</taxon>
        <taxon>Pseudomonadati</taxon>
        <taxon>Bacteroidota</taxon>
        <taxon>Cytophagia</taxon>
        <taxon>Cytophagales</taxon>
        <taxon>Hymenobacteraceae</taxon>
        <taxon>Rufibacter</taxon>
    </lineage>
</organism>
<dbReference type="Proteomes" id="UP000061382">
    <property type="component" value="Chromosome"/>
</dbReference>
<dbReference type="CDD" id="cd00761">
    <property type="entry name" value="Glyco_tranf_GTA_type"/>
    <property type="match status" value="1"/>
</dbReference>
<evidence type="ECO:0000259" key="1">
    <source>
        <dbReference type="Pfam" id="PF00535"/>
    </source>
</evidence>
<sequence length="317" mass="36414">MQHLFQQKISSDIEWEIIIVDNASKDNTRRVAYDLYKVSGVAVPFSVISEIKPGLNYAREAGLHASQYEYLLWVDDDNWLVNDYVMNAFRIMESNLSIGMLGGVGEPVLEVKPPSWFDSFSIVYALGKQAPHSGEILNGYVYGAGATIRKSAWIKLIEAGFKSILTDRKGASLASGGDVELGDTMRLAGYKLWFDERLLFKHYLPKDRLSWNYLIRLAKGTGESGLSAAIFYFINRHPYLSVSKFRYLYDRRVLWLFTQIIKSPIALFRYFFFQEEEKYPSTFYVARTIALFTSSLKQRSFAVQAFKDICRLKQSLR</sequence>